<keyword evidence="11" id="KW-1185">Reference proteome</keyword>
<dbReference type="Gene3D" id="1.50.40.10">
    <property type="entry name" value="Mitochondrial carrier domain"/>
    <property type="match status" value="1"/>
</dbReference>
<evidence type="ECO:0000256" key="4">
    <source>
        <dbReference type="ARBA" id="ARBA00022692"/>
    </source>
</evidence>
<evidence type="ECO:0000256" key="2">
    <source>
        <dbReference type="ARBA" id="ARBA00006375"/>
    </source>
</evidence>
<dbReference type="Proteomes" id="UP001214628">
    <property type="component" value="Chromosome 1"/>
</dbReference>
<evidence type="ECO:0000256" key="5">
    <source>
        <dbReference type="ARBA" id="ARBA00022737"/>
    </source>
</evidence>
<dbReference type="InterPro" id="IPR050391">
    <property type="entry name" value="Mito_Metabolite_Transporter"/>
</dbReference>
<dbReference type="InterPro" id="IPR018108">
    <property type="entry name" value="MCP_transmembrane"/>
</dbReference>
<gene>
    <name evidence="10" type="ORF">MPSI1_000705</name>
</gene>
<dbReference type="EMBL" id="CP118375">
    <property type="protein sequence ID" value="WFD42067.1"/>
    <property type="molecule type" value="Genomic_DNA"/>
</dbReference>
<dbReference type="GO" id="GO:0031966">
    <property type="term" value="C:mitochondrial membrane"/>
    <property type="evidence" value="ECO:0007669"/>
    <property type="project" value="UniProtKB-SubCell"/>
</dbReference>
<evidence type="ECO:0000256" key="7">
    <source>
        <dbReference type="ARBA" id="ARBA00023128"/>
    </source>
</evidence>
<dbReference type="Pfam" id="PF00153">
    <property type="entry name" value="Mito_carr"/>
    <property type="match status" value="1"/>
</dbReference>
<dbReference type="InterPro" id="IPR002067">
    <property type="entry name" value="MCP"/>
</dbReference>
<keyword evidence="3" id="KW-0813">Transport</keyword>
<evidence type="ECO:0000256" key="1">
    <source>
        <dbReference type="ARBA" id="ARBA00004225"/>
    </source>
</evidence>
<proteinExistence type="inferred from homology"/>
<feature type="region of interest" description="Disordered" evidence="9">
    <location>
        <begin position="126"/>
        <end position="203"/>
    </location>
</feature>
<reference evidence="10" key="1">
    <citation type="submission" date="2023-02" db="EMBL/GenBank/DDBJ databases">
        <title>Mating type loci evolution in Malassezia.</title>
        <authorList>
            <person name="Coelho M.A."/>
        </authorList>
    </citation>
    <scope>NUCLEOTIDE SEQUENCE</scope>
    <source>
        <strain evidence="10">CBS 14136</strain>
    </source>
</reference>
<organism evidence="10 11">
    <name type="scientific">Malassezia psittaci</name>
    <dbReference type="NCBI Taxonomy" id="1821823"/>
    <lineage>
        <taxon>Eukaryota</taxon>
        <taxon>Fungi</taxon>
        <taxon>Dikarya</taxon>
        <taxon>Basidiomycota</taxon>
        <taxon>Ustilaginomycotina</taxon>
        <taxon>Malasseziomycetes</taxon>
        <taxon>Malasseziales</taxon>
        <taxon>Malasseziaceae</taxon>
        <taxon>Malassezia</taxon>
    </lineage>
</organism>
<keyword evidence="7" id="KW-0496">Mitochondrion</keyword>
<keyword evidence="5" id="KW-0677">Repeat</keyword>
<dbReference type="AlphaFoldDB" id="A0AAF0FC58"/>
<keyword evidence="4" id="KW-0812">Transmembrane</keyword>
<name>A0AAF0FC58_9BASI</name>
<dbReference type="GO" id="GO:0055085">
    <property type="term" value="P:transmembrane transport"/>
    <property type="evidence" value="ECO:0007669"/>
    <property type="project" value="InterPro"/>
</dbReference>
<comment type="similarity">
    <text evidence="2">Belongs to the mitochondrial carrier (TC 2.A.29) family.</text>
</comment>
<dbReference type="SUPFAM" id="SSF103506">
    <property type="entry name" value="Mitochondrial carrier"/>
    <property type="match status" value="1"/>
</dbReference>
<evidence type="ECO:0000313" key="11">
    <source>
        <dbReference type="Proteomes" id="UP001214628"/>
    </source>
</evidence>
<keyword evidence="8" id="KW-0472">Membrane</keyword>
<evidence type="ECO:0000256" key="9">
    <source>
        <dbReference type="SAM" id="MobiDB-lite"/>
    </source>
</evidence>
<dbReference type="PRINTS" id="PR00926">
    <property type="entry name" value="MITOCARRIER"/>
</dbReference>
<comment type="subcellular location">
    <subcellularLocation>
        <location evidence="1">Mitochondrion membrane</location>
        <topology evidence="1">Multi-pass membrane protein</topology>
    </subcellularLocation>
</comment>
<sequence>MNTEDAHRLRPYYQPRDDLSFVATAPMLNSAPAHTAETASAPARGADSFPLVTLPSSSSTNRYLSSDADLTGLGGSERLTAGAFAKGMAVSAALQFTSNFLAMPFEVGKLLLQVQWVPSQTTWNRLNVSSKDGTSVGEDNDDKEANPWATRGAWQEQSDDDDDMGADQYFRNESGSPVERPRTQMKKTHSTDEGGYVTRSNVHDDETRPEYVMPIVVKGGVWEMIKSIIRSKEGWTSLWKGTLTTFLLDISTNTIQPIITGFLSLFTPTALNAMPIAFSPTPFTALGMLTLSHVITGTIVSPLDLVRTRLIAQSTLPSHRKYAGPVDALRTILHEEGGWRTTYFTPLLCIPTILDYTFRSLLTLGAPLFVENTLRLDPNAVPISYALAELAISTLALGITLPIETIRRRLQLQYHAPLRRTQRTGFSQPTTANTARVGLRACVETRPVPYTGFLECMYRILSEETSVLPSQLSAENQNGFQMVVSRGFNSIGGLRNLFRGFGMGFSANLLVFVLTLLTGERQGSAGWTEM</sequence>
<evidence type="ECO:0000313" key="10">
    <source>
        <dbReference type="EMBL" id="WFD42067.1"/>
    </source>
</evidence>
<evidence type="ECO:0000256" key="3">
    <source>
        <dbReference type="ARBA" id="ARBA00022448"/>
    </source>
</evidence>
<dbReference type="InterPro" id="IPR023395">
    <property type="entry name" value="MCP_dom_sf"/>
</dbReference>
<protein>
    <recommendedName>
        <fullName evidence="12">Mitochondrial carrier</fullName>
    </recommendedName>
</protein>
<evidence type="ECO:0008006" key="12">
    <source>
        <dbReference type="Google" id="ProtNLM"/>
    </source>
</evidence>
<evidence type="ECO:0000256" key="8">
    <source>
        <dbReference type="ARBA" id="ARBA00023136"/>
    </source>
</evidence>
<keyword evidence="6" id="KW-1133">Transmembrane helix</keyword>
<evidence type="ECO:0000256" key="6">
    <source>
        <dbReference type="ARBA" id="ARBA00022989"/>
    </source>
</evidence>
<dbReference type="PANTHER" id="PTHR45618">
    <property type="entry name" value="MITOCHONDRIAL DICARBOXYLATE CARRIER-RELATED"/>
    <property type="match status" value="1"/>
</dbReference>
<accession>A0AAF0FC58</accession>